<evidence type="ECO:0000313" key="12">
    <source>
        <dbReference type="Proteomes" id="UP000078541"/>
    </source>
</evidence>
<evidence type="ECO:0000256" key="6">
    <source>
        <dbReference type="PIRSR" id="PIRSR601548-2"/>
    </source>
</evidence>
<dbReference type="PROSITE" id="PS52011">
    <property type="entry name" value="PEPTIDASE_M2"/>
    <property type="match status" value="2"/>
</dbReference>
<dbReference type="GO" id="GO:0008237">
    <property type="term" value="F:metallopeptidase activity"/>
    <property type="evidence" value="ECO:0007669"/>
    <property type="project" value="InterPro"/>
</dbReference>
<feature type="binding site" evidence="7">
    <location>
        <position position="422"/>
    </location>
    <ligand>
        <name>Zn(2+)</name>
        <dbReference type="ChEBI" id="CHEBI:29105"/>
        <label>1</label>
        <note>catalytic</note>
    </ligand>
</feature>
<dbReference type="GO" id="GO:0008241">
    <property type="term" value="F:peptidyl-dipeptidase activity"/>
    <property type="evidence" value="ECO:0007669"/>
    <property type="project" value="InterPro"/>
</dbReference>
<evidence type="ECO:0000256" key="4">
    <source>
        <dbReference type="ARBA" id="ARBA00023180"/>
    </source>
</evidence>
<feature type="glycosylation site" description="N-linked (GlcNAc...) asparagine" evidence="5">
    <location>
        <position position="148"/>
    </location>
</feature>
<evidence type="ECO:0000313" key="11">
    <source>
        <dbReference type="EMBL" id="KYN40795.1"/>
    </source>
</evidence>
<feature type="binding site" evidence="9">
    <location>
        <position position="422"/>
    </location>
    <ligand>
        <name>Zn(2+)</name>
        <dbReference type="ChEBI" id="CHEBI:29105"/>
        <label>2</label>
        <note>catalytic</note>
    </ligand>
</feature>
<dbReference type="SMR" id="A0A151JY98"/>
<feature type="binding site" evidence="9">
    <location>
        <position position="398"/>
    </location>
    <ligand>
        <name>Zn(2+)</name>
        <dbReference type="ChEBI" id="CHEBI:29105"/>
        <label>2</label>
        <note>catalytic</note>
    </ligand>
</feature>
<reference evidence="11 12" key="1">
    <citation type="submission" date="2016-03" db="EMBL/GenBank/DDBJ databases">
        <title>Trachymyrmex septentrionalis WGS genome.</title>
        <authorList>
            <person name="Nygaard S."/>
            <person name="Hu H."/>
            <person name="Boomsma J."/>
            <person name="Zhang G."/>
        </authorList>
    </citation>
    <scope>NUCLEOTIDE SEQUENCE [LARGE SCALE GENOMIC DNA]</scope>
    <source>
        <strain evidence="11">Tsep2-gDNA-1</strain>
        <tissue evidence="11">Whole body</tissue>
    </source>
</reference>
<dbReference type="Proteomes" id="UP000078541">
    <property type="component" value="Unassembled WGS sequence"/>
</dbReference>
<dbReference type="CDD" id="cd06461">
    <property type="entry name" value="M2_ACE"/>
    <property type="match status" value="1"/>
</dbReference>
<dbReference type="InterPro" id="IPR001548">
    <property type="entry name" value="Peptidase_M2"/>
</dbReference>
<name>A0A151JY98_9HYME</name>
<evidence type="ECO:0000256" key="7">
    <source>
        <dbReference type="PIRSR" id="PIRSR601548-3"/>
    </source>
</evidence>
<sequence>MLKVKQGRYSRHSNPISASLFAQSVRRETVSSSGKDHVKLIEKRFYKHVPLAEINILALEELTIQTDRISDSLQPVDRKEEVRWTVLLFCLLSAVSSQLDLPPYRDEDAARQLPPNEINYQNILARLDFLGAERCSANVIAQWAYETNVNEYTQLQALDAQRLYADFQYQAWLLLSRIDINSIRDPIIRRRLRYLSVVGPSALPPDQLDRYNRLINDMLAIYNAATICAYNDPFRCGLRLYPDISQIMAKSRDWDELQYVWTEWRRRSGRPIRDLYHQLIALTNDAARMNNFTDAAEYWMFPYESPNFQQDIDEAWETIRPLYEELHAYIRRRLRDLYGPEKIGAHTPLPSHILACVRLTANSAKARASTTRSRCTPRATVLANKRVDVTLVHWRRAHVKIFLLRYNRAFTSSSNGRPGFHEAVGEAVALSVTTPQHLQTLGLANTFIDERSADINYLFALAMDKLVLLPFSIAMDRWRWDVFRGYVNKEEYNCHWHRLKEQYTGTKPPVLRSEDDFDPGAKYHIPANIPYIRVRCYFNKSSLADLAIKEHLLRTFICSFQYARSG</sequence>
<evidence type="ECO:0000256" key="1">
    <source>
        <dbReference type="ARBA" id="ARBA00008139"/>
    </source>
</evidence>
<keyword evidence="4 5" id="KW-0325">Glycoprotein</keyword>
<feature type="glycosylation site" description="N-linked (GlcNAc...) asparagine; partial" evidence="5">
    <location>
        <position position="231"/>
    </location>
</feature>
<proteinExistence type="inferred from homology"/>
<keyword evidence="12" id="KW-1185">Reference proteome</keyword>
<evidence type="ECO:0000256" key="3">
    <source>
        <dbReference type="ARBA" id="ARBA00023157"/>
    </source>
</evidence>
<feature type="binding site" evidence="7">
    <location>
        <position position="398"/>
    </location>
    <ligand>
        <name>Zn(2+)</name>
        <dbReference type="ChEBI" id="CHEBI:29105"/>
        <label>1</label>
        <note>catalytic</note>
    </ligand>
</feature>
<organism evidence="11 12">
    <name type="scientific">Trachymyrmex septentrionalis</name>
    <dbReference type="NCBI Taxonomy" id="34720"/>
    <lineage>
        <taxon>Eukaryota</taxon>
        <taxon>Metazoa</taxon>
        <taxon>Ecdysozoa</taxon>
        <taxon>Arthropoda</taxon>
        <taxon>Hexapoda</taxon>
        <taxon>Insecta</taxon>
        <taxon>Pterygota</taxon>
        <taxon>Neoptera</taxon>
        <taxon>Endopterygota</taxon>
        <taxon>Hymenoptera</taxon>
        <taxon>Apocrita</taxon>
        <taxon>Aculeata</taxon>
        <taxon>Formicoidea</taxon>
        <taxon>Formicidae</taxon>
        <taxon>Myrmicinae</taxon>
        <taxon>Trachymyrmex</taxon>
    </lineage>
</organism>
<dbReference type="Pfam" id="PF01401">
    <property type="entry name" value="Peptidase_M2"/>
    <property type="match status" value="2"/>
</dbReference>
<protein>
    <submittedName>
        <fullName evidence="11">Angiotensin-converting enzyme 2</fullName>
    </submittedName>
</protein>
<dbReference type="STRING" id="34720.A0A151JY98"/>
<evidence type="ECO:0000256" key="2">
    <source>
        <dbReference type="ARBA" id="ARBA00022729"/>
    </source>
</evidence>
<keyword evidence="3 8" id="KW-1015">Disulfide bond</keyword>
<keyword evidence="7" id="KW-0862">Zinc</keyword>
<gene>
    <name evidence="11" type="ORF">ALC56_04835</name>
</gene>
<keyword evidence="7" id="KW-0479">Metal-binding</keyword>
<evidence type="ECO:0000256" key="8">
    <source>
        <dbReference type="PIRSR" id="PIRSR601548-4"/>
    </source>
</evidence>
<feature type="binding site" evidence="6">
    <location>
        <position position="533"/>
    </location>
    <ligand>
        <name>chloride</name>
        <dbReference type="ChEBI" id="CHEBI:17996"/>
        <label>1</label>
    </ligand>
</feature>
<evidence type="ECO:0000256" key="5">
    <source>
        <dbReference type="PIRSR" id="PIRSR601548-10"/>
    </source>
</evidence>
<dbReference type="AlphaFoldDB" id="A0A151JY98"/>
<feature type="glycosylation site" description="N-linked (GlcNAc...) asparagine; partial" evidence="5">
    <location>
        <position position="384"/>
    </location>
</feature>
<dbReference type="EMBL" id="KQ981515">
    <property type="protein sequence ID" value="KYN40795.1"/>
    <property type="molecule type" value="Genomic_DNA"/>
</dbReference>
<dbReference type="SUPFAM" id="SSF55486">
    <property type="entry name" value="Metalloproteases ('zincins'), catalytic domain"/>
    <property type="match status" value="1"/>
</dbReference>
<dbReference type="PANTHER" id="PTHR10514">
    <property type="entry name" value="ANGIOTENSIN-CONVERTING ENZYME"/>
    <property type="match status" value="1"/>
</dbReference>
<keyword evidence="2" id="KW-0732">Signal</keyword>
<comment type="similarity">
    <text evidence="1 10">Belongs to the peptidase M2 family.</text>
</comment>
<comment type="caution">
    <text evidence="10">Lacks conserved residue(s) required for the propagation of feature annotation.</text>
</comment>
<dbReference type="GO" id="GO:0005886">
    <property type="term" value="C:plasma membrane"/>
    <property type="evidence" value="ECO:0007669"/>
    <property type="project" value="TreeGrafter"/>
</dbReference>
<accession>A0A151JY98</accession>
<evidence type="ECO:0000256" key="9">
    <source>
        <dbReference type="PIRSR" id="PIRSR601548-8"/>
    </source>
</evidence>
<dbReference type="GO" id="GO:0006508">
    <property type="term" value="P:proteolysis"/>
    <property type="evidence" value="ECO:0007669"/>
    <property type="project" value="InterPro"/>
</dbReference>
<feature type="disulfide bond" evidence="8 10">
    <location>
        <begin position="228"/>
        <end position="236"/>
    </location>
</feature>
<feature type="binding site" evidence="6">
    <location>
        <position position="303"/>
    </location>
    <ligand>
        <name>chloride</name>
        <dbReference type="ChEBI" id="CHEBI:17996"/>
        <label>1</label>
    </ligand>
</feature>
<dbReference type="PANTHER" id="PTHR10514:SF40">
    <property type="entry name" value="ANGIOTENSIN-CONVERTING ENZYME"/>
    <property type="match status" value="1"/>
</dbReference>
<evidence type="ECO:0000256" key="10">
    <source>
        <dbReference type="PROSITE-ProRule" id="PRU01355"/>
    </source>
</evidence>